<accession>A0ACC1SC77</accession>
<gene>
    <name evidence="1" type="ORF">NM208_g6751</name>
</gene>
<organism evidence="1 2">
    <name type="scientific">Fusarium decemcellulare</name>
    <dbReference type="NCBI Taxonomy" id="57161"/>
    <lineage>
        <taxon>Eukaryota</taxon>
        <taxon>Fungi</taxon>
        <taxon>Dikarya</taxon>
        <taxon>Ascomycota</taxon>
        <taxon>Pezizomycotina</taxon>
        <taxon>Sordariomycetes</taxon>
        <taxon>Hypocreomycetidae</taxon>
        <taxon>Hypocreales</taxon>
        <taxon>Nectriaceae</taxon>
        <taxon>Fusarium</taxon>
        <taxon>Fusarium decemcellulare species complex</taxon>
    </lineage>
</organism>
<reference evidence="1" key="1">
    <citation type="submission" date="2022-08" db="EMBL/GenBank/DDBJ databases">
        <title>Genome Sequence of Fusarium decemcellulare.</title>
        <authorList>
            <person name="Buettner E."/>
        </authorList>
    </citation>
    <scope>NUCLEOTIDE SEQUENCE</scope>
    <source>
        <strain evidence="1">Babe19</strain>
    </source>
</reference>
<sequence length="316" mass="35581">MAETLRTLFPPKPTFTEENVLDQSGKVFLVTGSSGGLGKELVKMLYSKNAKVYVAARSESKALAAIDEAQRHSPQSTGSLAYLHLDLDDLTTVRKSADLFLSMESRLHVLWNNAGVMVPPQGSKTTQGYELQLGTNNVAPMLFTRLLYPALAKAAKTSPENSVRVVWVSSSAMRLAPKPAIDFSNMDYQRDEGPWVKYRRSKAANVIQAYEFARRSRESKDGIIHMSLDPGNLNTDLQRSMPRFQEKLVRLISYEPRFGAYTELFAGLHPDIKEENNGGWVASFGRLVDCPRRDLLDEKLGRDFWDWTEKELTPYL</sequence>
<keyword evidence="2" id="KW-1185">Reference proteome</keyword>
<comment type="caution">
    <text evidence="1">The sequence shown here is derived from an EMBL/GenBank/DDBJ whole genome shotgun (WGS) entry which is preliminary data.</text>
</comment>
<protein>
    <submittedName>
        <fullName evidence="1">Uncharacterized protein</fullName>
    </submittedName>
</protein>
<evidence type="ECO:0000313" key="2">
    <source>
        <dbReference type="Proteomes" id="UP001148629"/>
    </source>
</evidence>
<proteinExistence type="predicted"/>
<dbReference type="EMBL" id="JANRMS010000648">
    <property type="protein sequence ID" value="KAJ3536360.1"/>
    <property type="molecule type" value="Genomic_DNA"/>
</dbReference>
<name>A0ACC1SC77_9HYPO</name>
<dbReference type="Proteomes" id="UP001148629">
    <property type="component" value="Unassembled WGS sequence"/>
</dbReference>
<evidence type="ECO:0000313" key="1">
    <source>
        <dbReference type="EMBL" id="KAJ3536360.1"/>
    </source>
</evidence>